<sequence>MNVPELKRQLETANFRLQRQQNINSKLALNIAKLEGTIEALEFINKILKKEKYCRRYKMEHTKGKLDLGNTTSDNIILVGGKKREYICSIRVQQTGGGAIAEAMKPKRIANAKELVRRWNAFEEGGIIEELRKACKGLVHRGSCIIQSHQCVEHKGGDCCDLAYMLDAIQKGKAALAKS</sequence>
<gene>
    <name evidence="1" type="ORF">LCGC14_1370070</name>
</gene>
<evidence type="ECO:0000313" key="1">
    <source>
        <dbReference type="EMBL" id="KKM77434.1"/>
    </source>
</evidence>
<accession>A0A0F9K5R4</accession>
<comment type="caution">
    <text evidence="1">The sequence shown here is derived from an EMBL/GenBank/DDBJ whole genome shotgun (WGS) entry which is preliminary data.</text>
</comment>
<proteinExistence type="predicted"/>
<dbReference type="AlphaFoldDB" id="A0A0F9K5R4"/>
<name>A0A0F9K5R4_9ZZZZ</name>
<reference evidence="1" key="1">
    <citation type="journal article" date="2015" name="Nature">
        <title>Complex archaea that bridge the gap between prokaryotes and eukaryotes.</title>
        <authorList>
            <person name="Spang A."/>
            <person name="Saw J.H."/>
            <person name="Jorgensen S.L."/>
            <person name="Zaremba-Niedzwiedzka K."/>
            <person name="Martijn J."/>
            <person name="Lind A.E."/>
            <person name="van Eijk R."/>
            <person name="Schleper C."/>
            <person name="Guy L."/>
            <person name="Ettema T.J."/>
        </authorList>
    </citation>
    <scope>NUCLEOTIDE SEQUENCE</scope>
</reference>
<dbReference type="EMBL" id="LAZR01008642">
    <property type="protein sequence ID" value="KKM77434.1"/>
    <property type="molecule type" value="Genomic_DNA"/>
</dbReference>
<organism evidence="1">
    <name type="scientific">marine sediment metagenome</name>
    <dbReference type="NCBI Taxonomy" id="412755"/>
    <lineage>
        <taxon>unclassified sequences</taxon>
        <taxon>metagenomes</taxon>
        <taxon>ecological metagenomes</taxon>
    </lineage>
</organism>
<protein>
    <submittedName>
        <fullName evidence="1">Uncharacterized protein</fullName>
    </submittedName>
</protein>